<keyword evidence="1" id="KW-0472">Membrane</keyword>
<reference evidence="3" key="1">
    <citation type="journal article" date="2023" name="Mar. Drugs">
        <title>Gemmata algarum, a Novel Planctomycete Isolated from an Algal Mat, Displays Antimicrobial Activity.</title>
        <authorList>
            <person name="Kumar G."/>
            <person name="Kallscheuer N."/>
            <person name="Kashif M."/>
            <person name="Ahamad S."/>
            <person name="Jagadeeshwari U."/>
            <person name="Pannikurungottu S."/>
            <person name="Haufschild T."/>
            <person name="Kabuu M."/>
            <person name="Sasikala C."/>
            <person name="Jogler C."/>
            <person name="Ramana C."/>
        </authorList>
    </citation>
    <scope>NUCLEOTIDE SEQUENCE [LARGE SCALE GENOMIC DNA]</scope>
    <source>
        <strain evidence="3">JC673</strain>
    </source>
</reference>
<proteinExistence type="predicted"/>
<evidence type="ECO:0008006" key="4">
    <source>
        <dbReference type="Google" id="ProtNLM"/>
    </source>
</evidence>
<organism evidence="2 3">
    <name type="scientific">Gemmata algarum</name>
    <dbReference type="NCBI Taxonomy" id="2975278"/>
    <lineage>
        <taxon>Bacteria</taxon>
        <taxon>Pseudomonadati</taxon>
        <taxon>Planctomycetota</taxon>
        <taxon>Planctomycetia</taxon>
        <taxon>Gemmatales</taxon>
        <taxon>Gemmataceae</taxon>
        <taxon>Gemmata</taxon>
    </lineage>
</organism>
<keyword evidence="1" id="KW-1133">Transmembrane helix</keyword>
<feature type="transmembrane region" description="Helical" evidence="1">
    <location>
        <begin position="49"/>
        <end position="70"/>
    </location>
</feature>
<dbReference type="EMBL" id="JAXBLV010000013">
    <property type="protein sequence ID" value="MDY3558057.1"/>
    <property type="molecule type" value="Genomic_DNA"/>
</dbReference>
<accession>A0ABU5ETU7</accession>
<feature type="transmembrane region" description="Helical" evidence="1">
    <location>
        <begin position="20"/>
        <end position="37"/>
    </location>
</feature>
<evidence type="ECO:0000256" key="1">
    <source>
        <dbReference type="SAM" id="Phobius"/>
    </source>
</evidence>
<protein>
    <recommendedName>
        <fullName evidence="4">Transmembrane protein</fullName>
    </recommendedName>
</protein>
<dbReference type="Proteomes" id="UP001272242">
    <property type="component" value="Unassembled WGS sequence"/>
</dbReference>
<evidence type="ECO:0000313" key="2">
    <source>
        <dbReference type="EMBL" id="MDY3558057.1"/>
    </source>
</evidence>
<comment type="caution">
    <text evidence="2">The sequence shown here is derived from an EMBL/GenBank/DDBJ whole genome shotgun (WGS) entry which is preliminary data.</text>
</comment>
<keyword evidence="1" id="KW-0812">Transmembrane</keyword>
<name>A0ABU5ETU7_9BACT</name>
<evidence type="ECO:0000313" key="3">
    <source>
        <dbReference type="Proteomes" id="UP001272242"/>
    </source>
</evidence>
<gene>
    <name evidence="2" type="ORF">R5W23_000777</name>
</gene>
<sequence length="79" mass="8229">MSATAPDPKDEAKQDQSNAVVWALAAAAVAVGLLMYAGRIEPGKQKTYYILAGLAAVVAAVNGYSAWSLYKNAHPPAPK</sequence>
<dbReference type="RefSeq" id="WP_261189887.1">
    <property type="nucleotide sequence ID" value="NZ_JAXBLV010000013.1"/>
</dbReference>
<keyword evidence="3" id="KW-1185">Reference proteome</keyword>